<proteinExistence type="predicted"/>
<dbReference type="EMBL" id="VBQZ03000046">
    <property type="protein sequence ID" value="MXQ88489.1"/>
    <property type="molecule type" value="Genomic_DNA"/>
</dbReference>
<gene>
    <name evidence="1" type="ORF">E5288_WYG006729</name>
</gene>
<dbReference type="AlphaFoldDB" id="A0A6B0RE86"/>
<evidence type="ECO:0000313" key="2">
    <source>
        <dbReference type="Proteomes" id="UP000322234"/>
    </source>
</evidence>
<organism evidence="1 2">
    <name type="scientific">Bos mutus</name>
    <name type="common">wild yak</name>
    <dbReference type="NCBI Taxonomy" id="72004"/>
    <lineage>
        <taxon>Eukaryota</taxon>
        <taxon>Metazoa</taxon>
        <taxon>Chordata</taxon>
        <taxon>Craniata</taxon>
        <taxon>Vertebrata</taxon>
        <taxon>Euteleostomi</taxon>
        <taxon>Mammalia</taxon>
        <taxon>Eutheria</taxon>
        <taxon>Laurasiatheria</taxon>
        <taxon>Artiodactyla</taxon>
        <taxon>Ruminantia</taxon>
        <taxon>Pecora</taxon>
        <taxon>Bovidae</taxon>
        <taxon>Bovinae</taxon>
        <taxon>Bos</taxon>
    </lineage>
</organism>
<comment type="caution">
    <text evidence="1">The sequence shown here is derived from an EMBL/GenBank/DDBJ whole genome shotgun (WGS) entry which is preliminary data.</text>
</comment>
<accession>A0A6B0RE86</accession>
<name>A0A6B0RE86_9CETA</name>
<evidence type="ECO:0000313" key="1">
    <source>
        <dbReference type="EMBL" id="MXQ88489.1"/>
    </source>
</evidence>
<protein>
    <submittedName>
        <fullName evidence="1">Uncharacterized protein</fullName>
    </submittedName>
</protein>
<reference evidence="1" key="1">
    <citation type="submission" date="2019-10" db="EMBL/GenBank/DDBJ databases">
        <title>The sequence and de novo assembly of the wild yak genome.</title>
        <authorList>
            <person name="Liu Y."/>
        </authorList>
    </citation>
    <scope>NUCLEOTIDE SEQUENCE [LARGE SCALE GENOMIC DNA]</scope>
    <source>
        <strain evidence="1">WY2019</strain>
    </source>
</reference>
<dbReference type="Proteomes" id="UP000322234">
    <property type="component" value="Unassembled WGS sequence"/>
</dbReference>
<keyword evidence="2" id="KW-1185">Reference proteome</keyword>
<sequence>MSSPKKFSDLQLTAARPRFGETGHGYRTCYNIQYTDMLDESPGREDRRAFIISLVVELLSSCIPQAPVFDGKYHGKC</sequence>